<proteinExistence type="predicted"/>
<reference evidence="1 2" key="1">
    <citation type="journal article" date="2016" name="Nat. Commun.">
        <title>Thousands of microbial genomes shed light on interconnected biogeochemical processes in an aquifer system.</title>
        <authorList>
            <person name="Anantharaman K."/>
            <person name="Brown C.T."/>
            <person name="Hug L.A."/>
            <person name="Sharon I."/>
            <person name="Castelle C.J."/>
            <person name="Probst A.J."/>
            <person name="Thomas B.C."/>
            <person name="Singh A."/>
            <person name="Wilkins M.J."/>
            <person name="Karaoz U."/>
            <person name="Brodie E.L."/>
            <person name="Williams K.H."/>
            <person name="Hubbard S.S."/>
            <person name="Banfield J.F."/>
        </authorList>
    </citation>
    <scope>NUCLEOTIDE SEQUENCE [LARGE SCALE GENOMIC DNA]</scope>
</reference>
<comment type="caution">
    <text evidence="1">The sequence shown here is derived from an EMBL/GenBank/DDBJ whole genome shotgun (WGS) entry which is preliminary data.</text>
</comment>
<sequence length="93" mass="10559">MSWEQQYLELRLKNQISIHDTQVSPQVFVQGLAEIYKNLFLAVKEEQPGAKVKLADFAVEYLNIARSVHQAGPEYQAIKAKIMLDLNTVKGTL</sequence>
<organism evidence="1 2">
    <name type="scientific">Candidatus Lambdaproteobacteria bacterium RIFOXYD2_FULL_56_26</name>
    <dbReference type="NCBI Taxonomy" id="1817773"/>
    <lineage>
        <taxon>Bacteria</taxon>
        <taxon>Pseudomonadati</taxon>
        <taxon>Pseudomonadota</taxon>
        <taxon>Candidatus Lambdaproteobacteria</taxon>
    </lineage>
</organism>
<dbReference type="Proteomes" id="UP000177583">
    <property type="component" value="Unassembled WGS sequence"/>
</dbReference>
<name>A0A1F6GVK5_9PROT</name>
<protein>
    <submittedName>
        <fullName evidence="1">Uncharacterized protein</fullName>
    </submittedName>
</protein>
<dbReference type="EMBL" id="MFNF01000024">
    <property type="protein sequence ID" value="OGH02138.1"/>
    <property type="molecule type" value="Genomic_DNA"/>
</dbReference>
<evidence type="ECO:0000313" key="2">
    <source>
        <dbReference type="Proteomes" id="UP000177583"/>
    </source>
</evidence>
<evidence type="ECO:0000313" key="1">
    <source>
        <dbReference type="EMBL" id="OGH02138.1"/>
    </source>
</evidence>
<gene>
    <name evidence="1" type="ORF">A2557_05105</name>
</gene>
<dbReference type="AlphaFoldDB" id="A0A1F6GVK5"/>
<accession>A0A1F6GVK5</accession>